<dbReference type="Gene3D" id="3.40.50.1240">
    <property type="entry name" value="Phosphoglycerate mutase-like"/>
    <property type="match status" value="1"/>
</dbReference>
<reference evidence="2 3" key="1">
    <citation type="submission" date="2017-04" db="EMBL/GenBank/DDBJ databases">
        <title>Genome sequencing of [Candida] sorbophila.</title>
        <authorList>
            <person name="Ahn J.O."/>
        </authorList>
    </citation>
    <scope>NUCLEOTIDE SEQUENCE [LARGE SCALE GENOMIC DNA]</scope>
    <source>
        <strain evidence="2 3">DS02</strain>
    </source>
</reference>
<sequence length="410" mass="46044">MAFPDCSITDTIYRGVDLGNITRQVPEPAWGLASPFGSYNYCYMPHPRRDQYDPVENGKLLYVEYIQRHQKRTPYNLIPVDAFFCEGSYQLTGSRPPNSNAPAAHLIIETPTNEFTDISGTCQYPQLTAGGLMDAEQHGRDLWGVYGELLGLLPVEPGCDQVKHRASNSRLTEATANGIMRGIWTSQFDLPLYQQPADYDTVNAGFSCPKRDALKKDQRKTQAWNDHLNEMQPVLTKLNQTFDGIATGEWAASFDHFCDNFQAKLCNGYPLDLDSYVVDPVFNAGDWEWNYYWTSQNATDYIKATSGPFIAEIIERLQHRAKGLVFSHTFAHDDDIGPLSGALGIQTLRWPGMGSNIAIEVWSVNNQQVVRVLYCGAPIRSRFGYGDGIPLGEFVSKFSEYALVDKGWCE</sequence>
<dbReference type="PANTHER" id="PTHR11567">
    <property type="entry name" value="ACID PHOSPHATASE-RELATED"/>
    <property type="match status" value="1"/>
</dbReference>
<proteinExistence type="inferred from homology"/>
<dbReference type="SUPFAM" id="SSF53254">
    <property type="entry name" value="Phosphoglycerate mutase-like"/>
    <property type="match status" value="1"/>
</dbReference>
<organism evidence="2 3">
    <name type="scientific">Wickerhamiella sorbophila</name>
    <dbReference type="NCBI Taxonomy" id="45607"/>
    <lineage>
        <taxon>Eukaryota</taxon>
        <taxon>Fungi</taxon>
        <taxon>Dikarya</taxon>
        <taxon>Ascomycota</taxon>
        <taxon>Saccharomycotina</taxon>
        <taxon>Dipodascomycetes</taxon>
        <taxon>Dipodascales</taxon>
        <taxon>Trichomonascaceae</taxon>
        <taxon>Wickerhamiella</taxon>
    </lineage>
</organism>
<gene>
    <name evidence="2" type="ORF">B9G98_03609</name>
</gene>
<evidence type="ECO:0000256" key="1">
    <source>
        <dbReference type="ARBA" id="ARBA00005375"/>
    </source>
</evidence>
<evidence type="ECO:0000313" key="3">
    <source>
        <dbReference type="Proteomes" id="UP000238350"/>
    </source>
</evidence>
<protein>
    <submittedName>
        <fullName evidence="2">Counting factor 60</fullName>
    </submittedName>
</protein>
<accession>A0A2T0FLY2</accession>
<dbReference type="RefSeq" id="XP_024665934.1">
    <property type="nucleotide sequence ID" value="XM_024810166.1"/>
</dbReference>
<comment type="similarity">
    <text evidence="1">Belongs to the histidine acid phosphatase family.</text>
</comment>
<keyword evidence="3" id="KW-1185">Reference proteome</keyword>
<dbReference type="EMBL" id="NDIQ01000022">
    <property type="protein sequence ID" value="PRT55989.1"/>
    <property type="molecule type" value="Genomic_DNA"/>
</dbReference>
<dbReference type="InterPro" id="IPR029033">
    <property type="entry name" value="His_PPase_superfam"/>
</dbReference>
<dbReference type="AlphaFoldDB" id="A0A2T0FLY2"/>
<dbReference type="CDD" id="cd07061">
    <property type="entry name" value="HP_HAP_like"/>
    <property type="match status" value="1"/>
</dbReference>
<comment type="caution">
    <text evidence="2">The sequence shown here is derived from an EMBL/GenBank/DDBJ whole genome shotgun (WGS) entry which is preliminary data.</text>
</comment>
<dbReference type="InterPro" id="IPR050645">
    <property type="entry name" value="Histidine_acid_phosphatase"/>
</dbReference>
<dbReference type="InterPro" id="IPR000560">
    <property type="entry name" value="His_Pase_clade-2"/>
</dbReference>
<name>A0A2T0FLY2_9ASCO</name>
<dbReference type="GeneID" id="36517357"/>
<dbReference type="Proteomes" id="UP000238350">
    <property type="component" value="Unassembled WGS sequence"/>
</dbReference>
<dbReference type="GO" id="GO:0016791">
    <property type="term" value="F:phosphatase activity"/>
    <property type="evidence" value="ECO:0007669"/>
    <property type="project" value="TreeGrafter"/>
</dbReference>
<dbReference type="Pfam" id="PF00328">
    <property type="entry name" value="His_Phos_2"/>
    <property type="match status" value="1"/>
</dbReference>
<dbReference type="PANTHER" id="PTHR11567:SF195">
    <property type="entry name" value="ACID PHOSPHATASE, PUTATIVE (AFU_ORTHOLOGUE AFUA_3G14570)-RELATED"/>
    <property type="match status" value="1"/>
</dbReference>
<dbReference type="OrthoDB" id="10262962at2759"/>
<evidence type="ECO:0000313" key="2">
    <source>
        <dbReference type="EMBL" id="PRT55989.1"/>
    </source>
</evidence>